<organism evidence="4 5">
    <name type="scientific">Salirhabdus euzebyi</name>
    <dbReference type="NCBI Taxonomy" id="394506"/>
    <lineage>
        <taxon>Bacteria</taxon>
        <taxon>Bacillati</taxon>
        <taxon>Bacillota</taxon>
        <taxon>Bacilli</taxon>
        <taxon>Bacillales</taxon>
        <taxon>Bacillaceae</taxon>
        <taxon>Salirhabdus</taxon>
    </lineage>
</organism>
<dbReference type="Proteomes" id="UP000581688">
    <property type="component" value="Unassembled WGS sequence"/>
</dbReference>
<dbReference type="Gene3D" id="3.30.1330.30">
    <property type="match status" value="1"/>
</dbReference>
<protein>
    <recommendedName>
        <fullName evidence="2">RNA-binding protein HNQ94_003689</fullName>
    </recommendedName>
    <alternativeName>
        <fullName evidence="2">Ribosomal protein eL8-like</fullName>
    </alternativeName>
</protein>
<evidence type="ECO:0000256" key="1">
    <source>
        <dbReference type="ARBA" id="ARBA00022884"/>
    </source>
</evidence>
<dbReference type="InterPro" id="IPR023460">
    <property type="entry name" value="RNA_bf_YbxF-like"/>
</dbReference>
<dbReference type="NCBIfam" id="NF010125">
    <property type="entry name" value="PRK13602.1"/>
    <property type="match status" value="1"/>
</dbReference>
<dbReference type="Pfam" id="PF01248">
    <property type="entry name" value="Ribosomal_L7Ae"/>
    <property type="match status" value="1"/>
</dbReference>
<dbReference type="RefSeq" id="WP_174497632.1">
    <property type="nucleotide sequence ID" value="NZ_CADDWK010000017.1"/>
</dbReference>
<dbReference type="GO" id="GO:0003723">
    <property type="term" value="F:RNA binding"/>
    <property type="evidence" value="ECO:0007669"/>
    <property type="project" value="UniProtKB-UniRule"/>
</dbReference>
<evidence type="ECO:0000313" key="4">
    <source>
        <dbReference type="EMBL" id="MBB6455193.1"/>
    </source>
</evidence>
<dbReference type="InterPro" id="IPR029064">
    <property type="entry name" value="Ribosomal_eL30-like_sf"/>
</dbReference>
<name>A0A841QA70_9BACI</name>
<dbReference type="HAMAP" id="MF_00574">
    <property type="entry name" value="Ribosomal_eL8_Bact"/>
    <property type="match status" value="1"/>
</dbReference>
<accession>A0A841QA70</accession>
<evidence type="ECO:0000259" key="3">
    <source>
        <dbReference type="Pfam" id="PF01248"/>
    </source>
</evidence>
<comment type="caution">
    <text evidence="4">The sequence shown here is derived from an EMBL/GenBank/DDBJ whole genome shotgun (WGS) entry which is preliminary data.</text>
</comment>
<sequence length="83" mass="9034">MSYEKVTQAKSKVIIGTKQTLKAMKNGEIKEVVVAEDAEQRVTEKVVRLAKELNIPVLPVHSMKELGKSCGIDVGAATVAIKR</sequence>
<keyword evidence="5" id="KW-1185">Reference proteome</keyword>
<dbReference type="InterPro" id="IPR004038">
    <property type="entry name" value="Ribosomal_eL8/eL30/eS12/Gad45"/>
</dbReference>
<evidence type="ECO:0000313" key="5">
    <source>
        <dbReference type="Proteomes" id="UP000581688"/>
    </source>
</evidence>
<dbReference type="SUPFAM" id="SSF55315">
    <property type="entry name" value="L30e-like"/>
    <property type="match status" value="1"/>
</dbReference>
<keyword evidence="1 2" id="KW-0694">RNA-binding</keyword>
<proteinExistence type="inferred from homology"/>
<feature type="domain" description="Ribosomal protein eL8/eL30/eS12/Gadd45" evidence="3">
    <location>
        <begin position="5"/>
        <end position="82"/>
    </location>
</feature>
<keyword evidence="4" id="KW-0689">Ribosomal protein</keyword>
<evidence type="ECO:0000256" key="2">
    <source>
        <dbReference type="HAMAP-Rule" id="MF_00574"/>
    </source>
</evidence>
<dbReference type="EMBL" id="JACHGH010000016">
    <property type="protein sequence ID" value="MBB6455193.1"/>
    <property type="molecule type" value="Genomic_DNA"/>
</dbReference>
<reference evidence="4 5" key="1">
    <citation type="submission" date="2020-08" db="EMBL/GenBank/DDBJ databases">
        <title>Genomic Encyclopedia of Type Strains, Phase IV (KMG-IV): sequencing the most valuable type-strain genomes for metagenomic binning, comparative biology and taxonomic classification.</title>
        <authorList>
            <person name="Goeker M."/>
        </authorList>
    </citation>
    <scope>NUCLEOTIDE SEQUENCE [LARGE SCALE GENOMIC DNA]</scope>
    <source>
        <strain evidence="4 5">DSM 19612</strain>
    </source>
</reference>
<keyword evidence="4" id="KW-0687">Ribonucleoprotein</keyword>
<gene>
    <name evidence="4" type="ORF">HNQ94_003689</name>
</gene>
<dbReference type="GO" id="GO:0005840">
    <property type="term" value="C:ribosome"/>
    <property type="evidence" value="ECO:0007669"/>
    <property type="project" value="UniProtKB-KW"/>
</dbReference>
<dbReference type="AlphaFoldDB" id="A0A841QA70"/>
<comment type="similarity">
    <text evidence="2">Belongs to the eukaryotic ribosomal protein eL8 family.</text>
</comment>